<dbReference type="Gene3D" id="3.40.50.11240">
    <property type="entry name" value="Ethanolamine ammonia-lyase light chain (EutC)"/>
    <property type="match status" value="1"/>
</dbReference>
<comment type="similarity">
    <text evidence="5">Belongs to the EutC family.</text>
</comment>
<dbReference type="Gene3D" id="1.10.30.40">
    <property type="entry name" value="Ethanolamine ammonia-lyase light chain (EutC), N-terminal domain"/>
    <property type="match status" value="1"/>
</dbReference>
<comment type="subcellular location">
    <subcellularLocation>
        <location evidence="5">Bacterial microcompartment</location>
    </subcellularLocation>
</comment>
<dbReference type="Pfam" id="PF05985">
    <property type="entry name" value="EutC"/>
    <property type="match status" value="1"/>
</dbReference>
<comment type="caution">
    <text evidence="5">Lacks conserved residue(s) required for the propagation of feature annotation.</text>
</comment>
<dbReference type="NCBIfam" id="NF003971">
    <property type="entry name" value="PRK05465.1"/>
    <property type="match status" value="1"/>
</dbReference>
<dbReference type="InterPro" id="IPR042251">
    <property type="entry name" value="EutC_C"/>
</dbReference>
<dbReference type="PIRSF" id="PIRSF018982">
    <property type="entry name" value="EutC"/>
    <property type="match status" value="1"/>
</dbReference>
<evidence type="ECO:0000313" key="6">
    <source>
        <dbReference type="EMBL" id="UUY01848.1"/>
    </source>
</evidence>
<evidence type="ECO:0000313" key="7">
    <source>
        <dbReference type="Proteomes" id="UP001058860"/>
    </source>
</evidence>
<keyword evidence="7" id="KW-1185">Reference proteome</keyword>
<dbReference type="InterPro" id="IPR042255">
    <property type="entry name" value="EutC_N"/>
</dbReference>
<dbReference type="RefSeq" id="WP_353862392.1">
    <property type="nucleotide sequence ID" value="NZ_CP088295.1"/>
</dbReference>
<keyword evidence="1 5" id="KW-0846">Cobalamin</keyword>
<keyword evidence="3 5" id="KW-0170">Cobalt</keyword>
<dbReference type="GO" id="GO:0008851">
    <property type="term" value="F:ethanolamine ammonia-lyase activity"/>
    <property type="evidence" value="ECO:0007669"/>
    <property type="project" value="UniProtKB-EC"/>
</dbReference>
<evidence type="ECO:0000256" key="3">
    <source>
        <dbReference type="ARBA" id="ARBA00023285"/>
    </source>
</evidence>
<gene>
    <name evidence="5 6" type="primary">eutC</name>
    <name evidence="6" type="ORF">LRS13_14060</name>
</gene>
<keyword evidence="2 5" id="KW-0456">Lyase</keyword>
<dbReference type="EC" id="4.3.1.7" evidence="5"/>
<reference evidence="7" key="1">
    <citation type="submission" date="2021-11" db="EMBL/GenBank/DDBJ databases">
        <title>Cultivation dependent microbiological survey of springs from the worlds oldest radium mine currently devoted to the extraction of radon-saturated water.</title>
        <authorList>
            <person name="Kapinusova G."/>
            <person name="Smrhova T."/>
            <person name="Strejcek M."/>
            <person name="Suman J."/>
            <person name="Jani K."/>
            <person name="Pajer P."/>
            <person name="Uhlik O."/>
        </authorList>
    </citation>
    <scope>NUCLEOTIDE SEQUENCE [LARGE SCALE GENOMIC DNA]</scope>
    <source>
        <strain evidence="7">J379</strain>
    </source>
</reference>
<feature type="binding site" evidence="5">
    <location>
        <position position="182"/>
    </location>
    <ligand>
        <name>adenosylcob(III)alamin</name>
        <dbReference type="ChEBI" id="CHEBI:18408"/>
    </ligand>
</feature>
<protein>
    <recommendedName>
        <fullName evidence="5">Ethanolamine ammonia-lyase small subunit</fullName>
        <shortName evidence="5">EAL small subunit</shortName>
        <ecNumber evidence="5">4.3.1.7</ecNumber>
    </recommendedName>
</protein>
<keyword evidence="4 5" id="KW-1283">Bacterial microcompartment</keyword>
<dbReference type="PANTHER" id="PTHR39330">
    <property type="entry name" value="ETHANOLAMINE AMMONIA-LYASE LIGHT CHAIN"/>
    <property type="match status" value="1"/>
</dbReference>
<dbReference type="HAMAP" id="MF_00601">
    <property type="entry name" value="EutC"/>
    <property type="match status" value="1"/>
</dbReference>
<comment type="cofactor">
    <cofactor evidence="5">
        <name>adenosylcob(III)alamin</name>
        <dbReference type="ChEBI" id="CHEBI:18408"/>
    </cofactor>
    <text evidence="5">Binds between the large and small subunits.</text>
</comment>
<dbReference type="PANTHER" id="PTHR39330:SF1">
    <property type="entry name" value="ETHANOLAMINE AMMONIA-LYASE SMALL SUBUNIT"/>
    <property type="match status" value="1"/>
</dbReference>
<organism evidence="6 7">
    <name type="scientific">Svornostia abyssi</name>
    <dbReference type="NCBI Taxonomy" id="2898438"/>
    <lineage>
        <taxon>Bacteria</taxon>
        <taxon>Bacillati</taxon>
        <taxon>Actinomycetota</taxon>
        <taxon>Thermoleophilia</taxon>
        <taxon>Solirubrobacterales</taxon>
        <taxon>Baekduiaceae</taxon>
        <taxon>Svornostia</taxon>
    </lineage>
</organism>
<sequence>MTDLTTREDVRALLTRRAREVTPARIFTGGPDGGYTTADLLALRADHAAARDAVLASLDLAHPALADIATRHAVFAVDSQAATIEEHLLRPDLGRRLSEPGRAAITAACPPAPDVQIVIGDGLSAAAVHAQVPTVLPLLVAECRQRGWSVARPFAVRHCRVGVMNDVGEALDPAVVVLLIGERPGLATAESLSAYLAYRPRPGDTDANRDLISNIHARGLTTEEAVRRIADLIAEQRAMRGSGVAARSA</sequence>
<proteinExistence type="inferred from homology"/>
<dbReference type="Proteomes" id="UP001058860">
    <property type="component" value="Chromosome"/>
</dbReference>
<evidence type="ECO:0000256" key="1">
    <source>
        <dbReference type="ARBA" id="ARBA00022628"/>
    </source>
</evidence>
<evidence type="ECO:0000256" key="2">
    <source>
        <dbReference type="ARBA" id="ARBA00023239"/>
    </source>
</evidence>
<comment type="subunit">
    <text evidence="5">The basic unit is a heterodimer which dimerizes to form tetramers. The heterotetramers trimerize; 6 large subunits form a core ring with 6 small subunits projecting outwards.</text>
</comment>
<accession>A0ABY5PAY4</accession>
<feature type="binding site" evidence="5">
    <location>
        <position position="161"/>
    </location>
    <ligand>
        <name>adenosylcob(III)alamin</name>
        <dbReference type="ChEBI" id="CHEBI:18408"/>
    </ligand>
</feature>
<comment type="catalytic activity">
    <reaction evidence="5">
        <text>ethanolamine = acetaldehyde + NH4(+)</text>
        <dbReference type="Rhea" id="RHEA:15313"/>
        <dbReference type="ChEBI" id="CHEBI:15343"/>
        <dbReference type="ChEBI" id="CHEBI:28938"/>
        <dbReference type="ChEBI" id="CHEBI:57603"/>
        <dbReference type="EC" id="4.3.1.7"/>
    </reaction>
</comment>
<dbReference type="EMBL" id="CP088295">
    <property type="protein sequence ID" value="UUY01848.1"/>
    <property type="molecule type" value="Genomic_DNA"/>
</dbReference>
<dbReference type="InterPro" id="IPR009246">
    <property type="entry name" value="EutC"/>
</dbReference>
<comment type="pathway">
    <text evidence="5">Amine and polyamine degradation; ethanolamine degradation.</text>
</comment>
<evidence type="ECO:0000256" key="5">
    <source>
        <dbReference type="HAMAP-Rule" id="MF_00601"/>
    </source>
</evidence>
<evidence type="ECO:0000256" key="4">
    <source>
        <dbReference type="ARBA" id="ARBA00024446"/>
    </source>
</evidence>
<comment type="function">
    <text evidence="5">Catalyzes the deamination of various vicinal amino-alcohols to oxo compounds. Allows this organism to utilize ethanolamine as the sole source of nitrogen and carbon in the presence of external vitamin B12.</text>
</comment>
<name>A0ABY5PAY4_9ACTN</name>